<dbReference type="InterPro" id="IPR001356">
    <property type="entry name" value="HD"/>
</dbReference>
<dbReference type="PANTHER" id="PTHR24339:SF28">
    <property type="entry name" value="E5-RELATED"/>
    <property type="match status" value="1"/>
</dbReference>
<organism evidence="9">
    <name type="scientific">Meara stichopi</name>
    <dbReference type="NCBI Taxonomy" id="84115"/>
    <lineage>
        <taxon>Eukaryota</taxon>
        <taxon>Metazoa</taxon>
        <taxon>Xenacoelomorpha</taxon>
        <taxon>Acoelomorpha</taxon>
        <taxon>Nemertodermatida</taxon>
        <taxon>Nemertodermatidae</taxon>
        <taxon>Meara</taxon>
    </lineage>
</organism>
<feature type="compositionally biased region" description="Polar residues" evidence="7">
    <location>
        <begin position="242"/>
        <end position="252"/>
    </location>
</feature>
<dbReference type="GO" id="GO:0030182">
    <property type="term" value="P:neuron differentiation"/>
    <property type="evidence" value="ECO:0007669"/>
    <property type="project" value="TreeGrafter"/>
</dbReference>
<dbReference type="PROSITE" id="PS50071">
    <property type="entry name" value="HOMEOBOX_2"/>
    <property type="match status" value="1"/>
</dbReference>
<evidence type="ECO:0000259" key="8">
    <source>
        <dbReference type="PROSITE" id="PS50071"/>
    </source>
</evidence>
<comment type="subcellular location">
    <subcellularLocation>
        <location evidence="1 5 6">Nucleus</location>
    </subcellularLocation>
</comment>
<dbReference type="InterPro" id="IPR050877">
    <property type="entry name" value="EMX-VAX-Noto_Homeobox_TFs"/>
</dbReference>
<proteinExistence type="evidence at transcript level"/>
<feature type="domain" description="Homeobox" evidence="8">
    <location>
        <begin position="116"/>
        <end position="176"/>
    </location>
</feature>
<dbReference type="AlphaFoldDB" id="A0A2P1DVC7"/>
<reference evidence="9" key="1">
    <citation type="journal article" date="2018" name="Nature">
        <title>Convergent evolution of bilaterian nerve cords.</title>
        <authorList>
            <person name="Martin-Duran J.M."/>
            <person name="Pang K."/>
            <person name="Borve A."/>
            <person name="Le H.S."/>
            <person name="Furu A."/>
            <person name="Cannon J.T."/>
            <person name="Jondelius U."/>
            <person name="Hejnol A."/>
        </authorList>
    </citation>
    <scope>NUCLEOTIDE SEQUENCE</scope>
</reference>
<dbReference type="Pfam" id="PF00046">
    <property type="entry name" value="Homeodomain"/>
    <property type="match status" value="1"/>
</dbReference>
<feature type="region of interest" description="Disordered" evidence="7">
    <location>
        <begin position="231"/>
        <end position="252"/>
    </location>
</feature>
<dbReference type="InterPro" id="IPR009057">
    <property type="entry name" value="Homeodomain-like_sf"/>
</dbReference>
<dbReference type="GO" id="GO:0000978">
    <property type="term" value="F:RNA polymerase II cis-regulatory region sequence-specific DNA binding"/>
    <property type="evidence" value="ECO:0007669"/>
    <property type="project" value="TreeGrafter"/>
</dbReference>
<dbReference type="GO" id="GO:0005634">
    <property type="term" value="C:nucleus"/>
    <property type="evidence" value="ECO:0007669"/>
    <property type="project" value="UniProtKB-SubCell"/>
</dbReference>
<evidence type="ECO:0000256" key="7">
    <source>
        <dbReference type="SAM" id="MobiDB-lite"/>
    </source>
</evidence>
<dbReference type="CDD" id="cd00086">
    <property type="entry name" value="homeodomain"/>
    <property type="match status" value="1"/>
</dbReference>
<keyword evidence="4 5" id="KW-0539">Nucleus</keyword>
<dbReference type="SMART" id="SM00389">
    <property type="entry name" value="HOX"/>
    <property type="match status" value="1"/>
</dbReference>
<dbReference type="GO" id="GO:0007420">
    <property type="term" value="P:brain development"/>
    <property type="evidence" value="ECO:0007669"/>
    <property type="project" value="TreeGrafter"/>
</dbReference>
<evidence type="ECO:0000256" key="5">
    <source>
        <dbReference type="PROSITE-ProRule" id="PRU00108"/>
    </source>
</evidence>
<feature type="region of interest" description="Disordered" evidence="7">
    <location>
        <begin position="73"/>
        <end position="99"/>
    </location>
</feature>
<keyword evidence="2 5" id="KW-0238">DNA-binding</keyword>
<evidence type="ECO:0000256" key="1">
    <source>
        <dbReference type="ARBA" id="ARBA00004123"/>
    </source>
</evidence>
<dbReference type="InterPro" id="IPR017970">
    <property type="entry name" value="Homeobox_CS"/>
</dbReference>
<dbReference type="Gene3D" id="1.10.10.60">
    <property type="entry name" value="Homeodomain-like"/>
    <property type="match status" value="1"/>
</dbReference>
<dbReference type="PANTHER" id="PTHR24339">
    <property type="entry name" value="HOMEOBOX PROTEIN EMX-RELATED"/>
    <property type="match status" value="1"/>
</dbReference>
<dbReference type="GO" id="GO:0000981">
    <property type="term" value="F:DNA-binding transcription factor activity, RNA polymerase II-specific"/>
    <property type="evidence" value="ECO:0007669"/>
    <property type="project" value="InterPro"/>
</dbReference>
<evidence type="ECO:0000313" key="9">
    <source>
        <dbReference type="EMBL" id="AVK72345.1"/>
    </source>
</evidence>
<evidence type="ECO:0000256" key="2">
    <source>
        <dbReference type="ARBA" id="ARBA00023125"/>
    </source>
</evidence>
<evidence type="ECO:0000256" key="3">
    <source>
        <dbReference type="ARBA" id="ARBA00023155"/>
    </source>
</evidence>
<sequence>MVTLLMSRSEHGFQQSPIRFSIDGLLRNGPSAEFQRTSPQMAPSPRLRFGNSREELREAAGAHYSDELTNLGELNYVDEKSPDKGDEESNGPRRIRVKDSSGSVKEYVFPRALDLDRPKRQRTSFSAEQLYFLEQEFLKNQYMVGKDRGFLAKSLDLSETQVKVWFQNRRTKFKREKSKTASFHQTNAESLAACSILKMLQQNMNSAPQQIPTQGNRGGSGHSTLQPAVAITPQSPRDPFHSSPSLMPSLHTSSVTTAAPNYSPLAPFGGSPLAYSTGGVFGIPPFPACAIPTSRNGSQFPGNFYGGRPVEFSRNSPAFQVSSFPPPS</sequence>
<dbReference type="PROSITE" id="PS00027">
    <property type="entry name" value="HOMEOBOX_1"/>
    <property type="match status" value="1"/>
</dbReference>
<keyword evidence="3 5" id="KW-0371">Homeobox</keyword>
<accession>A0A2P1DVC7</accession>
<evidence type="ECO:0000256" key="4">
    <source>
        <dbReference type="ARBA" id="ARBA00023242"/>
    </source>
</evidence>
<name>A0A2P1DVC7_9BILA</name>
<evidence type="ECO:0000256" key="6">
    <source>
        <dbReference type="RuleBase" id="RU000682"/>
    </source>
</evidence>
<dbReference type="EMBL" id="KY709794">
    <property type="protein sequence ID" value="AVK72345.1"/>
    <property type="molecule type" value="mRNA"/>
</dbReference>
<dbReference type="SUPFAM" id="SSF46689">
    <property type="entry name" value="Homeodomain-like"/>
    <property type="match status" value="1"/>
</dbReference>
<protein>
    <submittedName>
        <fullName evidence="9">Vax homeobox protein</fullName>
    </submittedName>
</protein>
<feature type="DNA-binding region" description="Homeobox" evidence="5">
    <location>
        <begin position="118"/>
        <end position="177"/>
    </location>
</feature>